<gene>
    <name evidence="2" type="ORF">PCOR1329_LOCUS15625</name>
</gene>
<feature type="compositionally biased region" description="Basic and acidic residues" evidence="1">
    <location>
        <begin position="67"/>
        <end position="80"/>
    </location>
</feature>
<organism evidence="2 3">
    <name type="scientific">Prorocentrum cordatum</name>
    <dbReference type="NCBI Taxonomy" id="2364126"/>
    <lineage>
        <taxon>Eukaryota</taxon>
        <taxon>Sar</taxon>
        <taxon>Alveolata</taxon>
        <taxon>Dinophyceae</taxon>
        <taxon>Prorocentrales</taxon>
        <taxon>Prorocentraceae</taxon>
        <taxon>Prorocentrum</taxon>
    </lineage>
</organism>
<proteinExistence type="predicted"/>
<name>A0ABN9QWR6_9DINO</name>
<sequence length="136" mass="15168">MPTSSPVFHSLANFDINGLFDVLAQLGFKTKAELMTDEFKRDLLDKARAIMKDTVNKKQTRSNMQAEMKEWKDRVKKAEAEGPDSAKASVNPAYASVDAEGMPILQIFAKNAKEALKDGSKTESLVKRVRMFAGRE</sequence>
<dbReference type="EMBL" id="CAUYUJ010004740">
    <property type="protein sequence ID" value="CAK0810788.1"/>
    <property type="molecule type" value="Genomic_DNA"/>
</dbReference>
<protein>
    <submittedName>
        <fullName evidence="2">Uncharacterized protein</fullName>
    </submittedName>
</protein>
<evidence type="ECO:0000256" key="1">
    <source>
        <dbReference type="SAM" id="MobiDB-lite"/>
    </source>
</evidence>
<evidence type="ECO:0000313" key="2">
    <source>
        <dbReference type="EMBL" id="CAK0810788.1"/>
    </source>
</evidence>
<evidence type="ECO:0000313" key="3">
    <source>
        <dbReference type="Proteomes" id="UP001189429"/>
    </source>
</evidence>
<accession>A0ABN9QWR6</accession>
<feature type="non-terminal residue" evidence="2">
    <location>
        <position position="136"/>
    </location>
</feature>
<comment type="caution">
    <text evidence="2">The sequence shown here is derived from an EMBL/GenBank/DDBJ whole genome shotgun (WGS) entry which is preliminary data.</text>
</comment>
<reference evidence="2" key="1">
    <citation type="submission" date="2023-10" db="EMBL/GenBank/DDBJ databases">
        <authorList>
            <person name="Chen Y."/>
            <person name="Shah S."/>
            <person name="Dougan E. K."/>
            <person name="Thang M."/>
            <person name="Chan C."/>
        </authorList>
    </citation>
    <scope>NUCLEOTIDE SEQUENCE [LARGE SCALE GENOMIC DNA]</scope>
</reference>
<feature type="region of interest" description="Disordered" evidence="1">
    <location>
        <begin position="56"/>
        <end position="90"/>
    </location>
</feature>
<dbReference type="Proteomes" id="UP001189429">
    <property type="component" value="Unassembled WGS sequence"/>
</dbReference>
<keyword evidence="3" id="KW-1185">Reference proteome</keyword>